<protein>
    <submittedName>
        <fullName evidence="6">Integrase, catalytic region, zinc finger, CCHC-type, peptidase aspartic, catalytic</fullName>
    </submittedName>
</protein>
<keyword evidence="1" id="KW-0645">Protease</keyword>
<proteinExistence type="predicted"/>
<dbReference type="AlphaFoldDB" id="A0A6L2J085"/>
<dbReference type="Pfam" id="PF22936">
    <property type="entry name" value="Pol_BBD"/>
    <property type="match status" value="1"/>
</dbReference>
<dbReference type="SUPFAM" id="SSF53098">
    <property type="entry name" value="Ribonuclease H-like"/>
    <property type="match status" value="1"/>
</dbReference>
<evidence type="ECO:0000256" key="1">
    <source>
        <dbReference type="ARBA" id="ARBA00022670"/>
    </source>
</evidence>
<evidence type="ECO:0000259" key="5">
    <source>
        <dbReference type="PROSITE" id="PS50994"/>
    </source>
</evidence>
<dbReference type="InterPro" id="IPR025724">
    <property type="entry name" value="GAG-pre-integrase_dom"/>
</dbReference>
<keyword evidence="2" id="KW-0479">Metal-binding</keyword>
<keyword evidence="3" id="KW-0378">Hydrolase</keyword>
<dbReference type="InterPro" id="IPR039537">
    <property type="entry name" value="Retrotran_Ty1/copia-like"/>
</dbReference>
<dbReference type="PANTHER" id="PTHR42648">
    <property type="entry name" value="TRANSPOSASE, PUTATIVE-RELATED"/>
    <property type="match status" value="1"/>
</dbReference>
<dbReference type="InterPro" id="IPR001584">
    <property type="entry name" value="Integrase_cat-core"/>
</dbReference>
<dbReference type="GO" id="GO:0046872">
    <property type="term" value="F:metal ion binding"/>
    <property type="evidence" value="ECO:0007669"/>
    <property type="project" value="UniProtKB-KW"/>
</dbReference>
<dbReference type="GO" id="GO:0006310">
    <property type="term" value="P:DNA recombination"/>
    <property type="evidence" value="ECO:0007669"/>
    <property type="project" value="UniProtKB-KW"/>
</dbReference>
<reference evidence="6" key="1">
    <citation type="journal article" date="2019" name="Sci. Rep.">
        <title>Draft genome of Tanacetum cinerariifolium, the natural source of mosquito coil.</title>
        <authorList>
            <person name="Yamashiro T."/>
            <person name="Shiraishi A."/>
            <person name="Satake H."/>
            <person name="Nakayama K."/>
        </authorList>
    </citation>
    <scope>NUCLEOTIDE SEQUENCE</scope>
</reference>
<organism evidence="6">
    <name type="scientific">Tanacetum cinerariifolium</name>
    <name type="common">Dalmatian daisy</name>
    <name type="synonym">Chrysanthemum cinerariifolium</name>
    <dbReference type="NCBI Taxonomy" id="118510"/>
    <lineage>
        <taxon>Eukaryota</taxon>
        <taxon>Viridiplantae</taxon>
        <taxon>Streptophyta</taxon>
        <taxon>Embryophyta</taxon>
        <taxon>Tracheophyta</taxon>
        <taxon>Spermatophyta</taxon>
        <taxon>Magnoliopsida</taxon>
        <taxon>eudicotyledons</taxon>
        <taxon>Gunneridae</taxon>
        <taxon>Pentapetalae</taxon>
        <taxon>asterids</taxon>
        <taxon>campanulids</taxon>
        <taxon>Asterales</taxon>
        <taxon>Asteraceae</taxon>
        <taxon>Asteroideae</taxon>
        <taxon>Anthemideae</taxon>
        <taxon>Anthemidinae</taxon>
        <taxon>Tanacetum</taxon>
    </lineage>
</organism>
<dbReference type="InterPro" id="IPR036397">
    <property type="entry name" value="RNaseH_sf"/>
</dbReference>
<dbReference type="GO" id="GO:0006508">
    <property type="term" value="P:proteolysis"/>
    <property type="evidence" value="ECO:0007669"/>
    <property type="project" value="UniProtKB-KW"/>
</dbReference>
<keyword evidence="4" id="KW-0175">Coiled coil</keyword>
<sequence>MKEIFKELEAKVAQNDVNKKSDEIERKNLLIANDNLITNCLSKEVFYIATNSELTISRFTKMHDAYTVVQARCLELEAKLSQLNAKIQQDDHNEFVKCFSNLEIVLWYLDPGCSKHMTGDRSRLRNFMKKFIRKVRFENDHFGAIMGFGDYVIGDNVISRVYYVEGLRHNLFCVGQFCNSDLKVAFKKHSCYVRDTNGIELIKGSRGYNLYTISVKDIICLLSKASKNKSWLWHCRLTHLNFDTINDLTRKDLVKGLPRLKFEKDHLRSACQLGKSKKHTHKPKAKNTIMKVLHTLHMDLYGPMRVGIFHQKSILRTPQQNGVVERRNRTLVEAAWMMLIFLKASMFLWAEAVATTCYTKNRSLIHILHNKTPYEMVHDKKHDLTFLRVFGAICYPSNDSEHLGKLQPTADIGIFVGYAPSQKAALVPVISAGTPCSTTIDQDAPSPSHSPSSPALQPLISHQGVAPGSTIIEDNPFAHANNDPFVNVFAPDPSSEASSFGDITLKWIYKVKLDEYDDVLKNKARLVAKGYRQEEGIDFEETFAVSRIEALRIFIANTASMNMTIYQMDVKTTLLNGELKEEVYASPTKKHLEALKRVFQYLRGTINWGLWYPKDTAMALTAYADADHAGCQDTGRSVVELYIVTTDYQLADIFTKALQREQFEFLLPRLGMKSMSLDTLKRIQKGEED</sequence>
<dbReference type="InterPro" id="IPR054722">
    <property type="entry name" value="PolX-like_BBD"/>
</dbReference>
<dbReference type="PROSITE" id="PS50994">
    <property type="entry name" value="INTEGRASE"/>
    <property type="match status" value="1"/>
</dbReference>
<name>A0A6L2J085_TANCI</name>
<dbReference type="GO" id="GO:0004519">
    <property type="term" value="F:endonuclease activity"/>
    <property type="evidence" value="ECO:0007669"/>
    <property type="project" value="UniProtKB-KW"/>
</dbReference>
<dbReference type="Pfam" id="PF13976">
    <property type="entry name" value="gag_pre-integrs"/>
    <property type="match status" value="1"/>
</dbReference>
<dbReference type="Gene3D" id="3.30.420.10">
    <property type="entry name" value="Ribonuclease H-like superfamily/Ribonuclease H"/>
    <property type="match status" value="1"/>
</dbReference>
<dbReference type="GO" id="GO:0003964">
    <property type="term" value="F:RNA-directed DNA polymerase activity"/>
    <property type="evidence" value="ECO:0007669"/>
    <property type="project" value="UniProtKB-KW"/>
</dbReference>
<dbReference type="GO" id="GO:0003676">
    <property type="term" value="F:nucleic acid binding"/>
    <property type="evidence" value="ECO:0007669"/>
    <property type="project" value="InterPro"/>
</dbReference>
<evidence type="ECO:0000256" key="3">
    <source>
        <dbReference type="ARBA" id="ARBA00022801"/>
    </source>
</evidence>
<evidence type="ECO:0000256" key="2">
    <source>
        <dbReference type="ARBA" id="ARBA00022723"/>
    </source>
</evidence>
<evidence type="ECO:0000256" key="4">
    <source>
        <dbReference type="SAM" id="Coils"/>
    </source>
</evidence>
<dbReference type="GO" id="GO:0003887">
    <property type="term" value="F:DNA-directed DNA polymerase activity"/>
    <property type="evidence" value="ECO:0007669"/>
    <property type="project" value="UniProtKB-KW"/>
</dbReference>
<dbReference type="InterPro" id="IPR012337">
    <property type="entry name" value="RNaseH-like_sf"/>
</dbReference>
<dbReference type="EMBL" id="BKCJ010000134">
    <property type="protein sequence ID" value="GEU30181.1"/>
    <property type="molecule type" value="Genomic_DNA"/>
</dbReference>
<dbReference type="GO" id="GO:0005524">
    <property type="term" value="F:ATP binding"/>
    <property type="evidence" value="ECO:0007669"/>
    <property type="project" value="UniProtKB-KW"/>
</dbReference>
<dbReference type="Pfam" id="PF07727">
    <property type="entry name" value="RVT_2"/>
    <property type="match status" value="1"/>
</dbReference>
<gene>
    <name evidence="6" type="ORF">Tci_002159</name>
</gene>
<dbReference type="GO" id="GO:0015074">
    <property type="term" value="P:DNA integration"/>
    <property type="evidence" value="ECO:0007669"/>
    <property type="project" value="UniProtKB-KW"/>
</dbReference>
<feature type="domain" description="Integrase catalytic" evidence="5">
    <location>
        <begin position="304"/>
        <end position="381"/>
    </location>
</feature>
<accession>A0A6L2J085</accession>
<evidence type="ECO:0000313" key="6">
    <source>
        <dbReference type="EMBL" id="GEU30181.1"/>
    </source>
</evidence>
<dbReference type="InterPro" id="IPR013103">
    <property type="entry name" value="RVT_2"/>
</dbReference>
<dbReference type="GO" id="GO:0008233">
    <property type="term" value="F:peptidase activity"/>
    <property type="evidence" value="ECO:0007669"/>
    <property type="project" value="UniProtKB-KW"/>
</dbReference>
<feature type="coiled-coil region" evidence="4">
    <location>
        <begin position="66"/>
        <end position="93"/>
    </location>
</feature>
<dbReference type="PANTHER" id="PTHR42648:SF32">
    <property type="entry name" value="RIBONUCLEASE H-LIKE DOMAIN, GAG-PRE-INTEGRASE DOMAIN PROTEIN-RELATED"/>
    <property type="match status" value="1"/>
</dbReference>
<comment type="caution">
    <text evidence="6">The sequence shown here is derived from an EMBL/GenBank/DDBJ whole genome shotgun (WGS) entry which is preliminary data.</text>
</comment>